<feature type="non-terminal residue" evidence="1">
    <location>
        <position position="247"/>
    </location>
</feature>
<evidence type="ECO:0000313" key="2">
    <source>
        <dbReference type="Proteomes" id="UP001629235"/>
    </source>
</evidence>
<sequence>MKRASVVNVQEFIDEHPFGRFQLLVFFMCFVIVLLDGFDTAAIGFIAPSLLTERHLAKPDLAPVLSAALFGLAFGALVCGPLSDRVGRRSLMVASVFLFGVASVVSALSTNMAQLTVLRFMTGIGLGAAMANAVTMMDEFCPTGRRATVTSLMCCGFPLGAACGGSIAAWLVPHAGWRSVLMLGGVTPILHSILLMRKMPESVRFMVANGRPVARVCAILARISDEAVNARGFELTENAPVTGDNGL</sequence>
<dbReference type="EMBL" id="JAQQDW010000064">
    <property type="protein sequence ID" value="MFM0106853.1"/>
    <property type="molecule type" value="Genomic_DNA"/>
</dbReference>
<proteinExistence type="predicted"/>
<reference evidence="1 2" key="1">
    <citation type="journal article" date="2024" name="Chem. Sci.">
        <title>Discovery of megapolipeptins by genome mining of a Burkholderiales bacteria collection.</title>
        <authorList>
            <person name="Paulo B.S."/>
            <person name="Recchia M.J.J."/>
            <person name="Lee S."/>
            <person name="Fergusson C.H."/>
            <person name="Romanowski S.B."/>
            <person name="Hernandez A."/>
            <person name="Krull N."/>
            <person name="Liu D.Y."/>
            <person name="Cavanagh H."/>
            <person name="Bos A."/>
            <person name="Gray C.A."/>
            <person name="Murphy B.T."/>
            <person name="Linington R.G."/>
            <person name="Eustaquio A.S."/>
        </authorList>
    </citation>
    <scope>NUCLEOTIDE SEQUENCE [LARGE SCALE GENOMIC DNA]</scope>
    <source>
        <strain evidence="1 2">RL18-126-BIB-B</strain>
    </source>
</reference>
<dbReference type="Proteomes" id="UP001629235">
    <property type="component" value="Unassembled WGS sequence"/>
</dbReference>
<accession>A0ACC7NIL2</accession>
<organism evidence="1 2">
    <name type="scientific">Paraburkholderia rhynchosiae</name>
    <dbReference type="NCBI Taxonomy" id="487049"/>
    <lineage>
        <taxon>Bacteria</taxon>
        <taxon>Pseudomonadati</taxon>
        <taxon>Pseudomonadota</taxon>
        <taxon>Betaproteobacteria</taxon>
        <taxon>Burkholderiales</taxon>
        <taxon>Burkholderiaceae</taxon>
        <taxon>Paraburkholderia</taxon>
    </lineage>
</organism>
<comment type="caution">
    <text evidence="1">The sequence shown here is derived from an EMBL/GenBank/DDBJ whole genome shotgun (WGS) entry which is preliminary data.</text>
</comment>
<protein>
    <submittedName>
        <fullName evidence="1">MFS transporter</fullName>
    </submittedName>
</protein>
<gene>
    <name evidence="1" type="ORF">PQR01_26020</name>
</gene>
<name>A0ACC7NIL2_9BURK</name>
<keyword evidence="2" id="KW-1185">Reference proteome</keyword>
<evidence type="ECO:0000313" key="1">
    <source>
        <dbReference type="EMBL" id="MFM0106853.1"/>
    </source>
</evidence>